<proteinExistence type="predicted"/>
<sequence>MANKAAAVPGSGEDKVVSTDSFDVTRFVDSLLNTDEEWLKQSVIIGEKITTNEINAITKDVNDSQWSMTMYKSEASKGNRI</sequence>
<dbReference type="AlphaFoldDB" id="A0A1L7W048"/>
<evidence type="ECO:0000313" key="1">
    <source>
        <dbReference type="EMBL" id="CZR46033.1"/>
    </source>
</evidence>
<protein>
    <submittedName>
        <fullName evidence="1">Uncharacterized protein</fullName>
    </submittedName>
</protein>
<reference evidence="2" key="1">
    <citation type="journal article" date="2016" name="Genome Biol. Evol.">
        <title>Comparative 'omics' of the Fusarium fujikuroi species complex highlights differences in genetic potential and metabolite synthesis.</title>
        <authorList>
            <person name="Niehaus E.-M."/>
            <person name="Muensterkoetter M."/>
            <person name="Proctor R.H."/>
            <person name="Brown D.W."/>
            <person name="Sharon A."/>
            <person name="Idan Y."/>
            <person name="Oren-Young L."/>
            <person name="Sieber C.M."/>
            <person name="Novak O."/>
            <person name="Pencik A."/>
            <person name="Tarkowska D."/>
            <person name="Hromadova K."/>
            <person name="Freeman S."/>
            <person name="Maymon M."/>
            <person name="Elazar M."/>
            <person name="Youssef S.A."/>
            <person name="El-Shabrawy E.S.M."/>
            <person name="Shalaby A.B.A."/>
            <person name="Houterman P."/>
            <person name="Brock N.L."/>
            <person name="Burkhardt I."/>
            <person name="Tsavkelova E.A."/>
            <person name="Dickschat J.S."/>
            <person name="Galuszka P."/>
            <person name="Gueldener U."/>
            <person name="Tudzynski B."/>
        </authorList>
    </citation>
    <scope>NUCLEOTIDE SEQUENCE [LARGE SCALE GENOMIC DNA]</scope>
    <source>
        <strain evidence="2">ET1</strain>
    </source>
</reference>
<dbReference type="GeneID" id="42056349"/>
<evidence type="ECO:0000313" key="2">
    <source>
        <dbReference type="Proteomes" id="UP000183971"/>
    </source>
</evidence>
<organism evidence="1 2">
    <name type="scientific">Fusarium proliferatum (strain ET1)</name>
    <name type="common">Orchid endophyte fungus</name>
    <dbReference type="NCBI Taxonomy" id="1227346"/>
    <lineage>
        <taxon>Eukaryota</taxon>
        <taxon>Fungi</taxon>
        <taxon>Dikarya</taxon>
        <taxon>Ascomycota</taxon>
        <taxon>Pezizomycotina</taxon>
        <taxon>Sordariomycetes</taxon>
        <taxon>Hypocreomycetidae</taxon>
        <taxon>Hypocreales</taxon>
        <taxon>Nectriaceae</taxon>
        <taxon>Fusarium</taxon>
        <taxon>Fusarium fujikuroi species complex</taxon>
    </lineage>
</organism>
<dbReference type="VEuPathDB" id="FungiDB:FPRO_11480"/>
<comment type="caution">
    <text evidence="1">The sequence shown here is derived from an EMBL/GenBank/DDBJ whole genome shotgun (WGS) entry which is preliminary data.</text>
</comment>
<dbReference type="Proteomes" id="UP000183971">
    <property type="component" value="Unassembled WGS sequence"/>
</dbReference>
<accession>A0A1L7W048</accession>
<dbReference type="RefSeq" id="XP_031086567.1">
    <property type="nucleotide sequence ID" value="XM_031220961.1"/>
</dbReference>
<keyword evidence="2" id="KW-1185">Reference proteome</keyword>
<gene>
    <name evidence="1" type="ORF">FPRO_11480</name>
</gene>
<name>A0A1L7W048_FUSPR</name>
<dbReference type="EMBL" id="FJOF01000010">
    <property type="protein sequence ID" value="CZR46033.1"/>
    <property type="molecule type" value="Genomic_DNA"/>
</dbReference>